<feature type="modified residue" description="4-aspartylphosphate" evidence="1">
    <location>
        <position position="59"/>
    </location>
</feature>
<dbReference type="SMART" id="SM00850">
    <property type="entry name" value="LytTR"/>
    <property type="match status" value="1"/>
</dbReference>
<dbReference type="Pfam" id="PF00072">
    <property type="entry name" value="Response_reg"/>
    <property type="match status" value="1"/>
</dbReference>
<feature type="domain" description="HTH LytTR-type" evidence="3">
    <location>
        <begin position="134"/>
        <end position="233"/>
    </location>
</feature>
<dbReference type="OrthoDB" id="1646880at2"/>
<accession>A0A4R8DTF2</accession>
<dbReference type="InterPro" id="IPR046947">
    <property type="entry name" value="LytR-like"/>
</dbReference>
<dbReference type="EMBL" id="SODV01000001">
    <property type="protein sequence ID" value="TDX01582.1"/>
    <property type="molecule type" value="Genomic_DNA"/>
</dbReference>
<dbReference type="PANTHER" id="PTHR37299:SF1">
    <property type="entry name" value="STAGE 0 SPORULATION PROTEIN A HOMOLOG"/>
    <property type="match status" value="1"/>
</dbReference>
<dbReference type="AlphaFoldDB" id="A0A4R8DTF2"/>
<keyword evidence="1" id="KW-0597">Phosphoprotein</keyword>
<evidence type="ECO:0000313" key="4">
    <source>
        <dbReference type="EMBL" id="TDX01582.1"/>
    </source>
</evidence>
<dbReference type="InterPro" id="IPR011006">
    <property type="entry name" value="CheY-like_superfamily"/>
</dbReference>
<dbReference type="Proteomes" id="UP000294498">
    <property type="component" value="Unassembled WGS sequence"/>
</dbReference>
<evidence type="ECO:0000259" key="2">
    <source>
        <dbReference type="PROSITE" id="PS50110"/>
    </source>
</evidence>
<dbReference type="Gene3D" id="3.40.50.2300">
    <property type="match status" value="1"/>
</dbReference>
<proteinExistence type="predicted"/>
<evidence type="ECO:0000259" key="3">
    <source>
        <dbReference type="PROSITE" id="PS50930"/>
    </source>
</evidence>
<evidence type="ECO:0000256" key="1">
    <source>
        <dbReference type="PROSITE-ProRule" id="PRU00169"/>
    </source>
</evidence>
<dbReference type="PROSITE" id="PS50930">
    <property type="entry name" value="HTH_LYTTR"/>
    <property type="match status" value="1"/>
</dbReference>
<dbReference type="InterPro" id="IPR007492">
    <property type="entry name" value="LytTR_DNA-bd_dom"/>
</dbReference>
<comment type="caution">
    <text evidence="4">The sequence shown here is derived from an EMBL/GenBank/DDBJ whole genome shotgun (WGS) entry which is preliminary data.</text>
</comment>
<dbReference type="PROSITE" id="PS50110">
    <property type="entry name" value="RESPONSE_REGULATORY"/>
    <property type="match status" value="1"/>
</dbReference>
<dbReference type="Gene3D" id="2.40.50.1020">
    <property type="entry name" value="LytTr DNA-binding domain"/>
    <property type="match status" value="1"/>
</dbReference>
<dbReference type="RefSeq" id="WP_133994227.1">
    <property type="nucleotide sequence ID" value="NZ_SODV01000001.1"/>
</dbReference>
<evidence type="ECO:0000313" key="5">
    <source>
        <dbReference type="Proteomes" id="UP000294498"/>
    </source>
</evidence>
<organism evidence="4 5">
    <name type="scientific">Dinghuibacter silviterrae</name>
    <dbReference type="NCBI Taxonomy" id="1539049"/>
    <lineage>
        <taxon>Bacteria</taxon>
        <taxon>Pseudomonadati</taxon>
        <taxon>Bacteroidota</taxon>
        <taxon>Chitinophagia</taxon>
        <taxon>Chitinophagales</taxon>
        <taxon>Chitinophagaceae</taxon>
        <taxon>Dinghuibacter</taxon>
    </lineage>
</organism>
<dbReference type="Pfam" id="PF04397">
    <property type="entry name" value="LytTR"/>
    <property type="match status" value="1"/>
</dbReference>
<dbReference type="InterPro" id="IPR001789">
    <property type="entry name" value="Sig_transdc_resp-reg_receiver"/>
</dbReference>
<feature type="domain" description="Response regulatory" evidence="2">
    <location>
        <begin position="8"/>
        <end position="119"/>
    </location>
</feature>
<sequence length="233" mass="26304">MAEATLIRAIAVDDEAPALRVIARLCAEVPFFRLEKTFQKPTEALAWLEQHPVDLLFLDIQMPSQSGVDLYKALSPAPLVIFTTAHSGYAVEGFTLNALDYLLKPITFERFRQAAEKAREYMALRATSPGPEMLVVRADYGQVPVALADIVFIEGSDDYARIYLEGRKPLIVRTTLKMLLDRLPAAAFLRVHRSFIVPLARIENVRNKVVHVGGREIPIGASYEREFFERFKK</sequence>
<reference evidence="4 5" key="1">
    <citation type="submission" date="2019-03" db="EMBL/GenBank/DDBJ databases">
        <title>Genomic Encyclopedia of Type Strains, Phase IV (KMG-IV): sequencing the most valuable type-strain genomes for metagenomic binning, comparative biology and taxonomic classification.</title>
        <authorList>
            <person name="Goeker M."/>
        </authorList>
    </citation>
    <scope>NUCLEOTIDE SEQUENCE [LARGE SCALE GENOMIC DNA]</scope>
    <source>
        <strain evidence="4 5">DSM 100059</strain>
    </source>
</reference>
<keyword evidence="5" id="KW-1185">Reference proteome</keyword>
<dbReference type="PANTHER" id="PTHR37299">
    <property type="entry name" value="TRANSCRIPTIONAL REGULATOR-RELATED"/>
    <property type="match status" value="1"/>
</dbReference>
<protein>
    <submittedName>
        <fullName evidence="4">LytTR family two component transcriptional regulator</fullName>
    </submittedName>
</protein>
<dbReference type="GO" id="GO:0000156">
    <property type="term" value="F:phosphorelay response regulator activity"/>
    <property type="evidence" value="ECO:0007669"/>
    <property type="project" value="InterPro"/>
</dbReference>
<dbReference type="SMART" id="SM00448">
    <property type="entry name" value="REC"/>
    <property type="match status" value="1"/>
</dbReference>
<name>A0A4R8DTF2_9BACT</name>
<gene>
    <name evidence="4" type="ORF">EDB95_2622</name>
</gene>
<dbReference type="SUPFAM" id="SSF52172">
    <property type="entry name" value="CheY-like"/>
    <property type="match status" value="1"/>
</dbReference>
<dbReference type="GO" id="GO:0003677">
    <property type="term" value="F:DNA binding"/>
    <property type="evidence" value="ECO:0007669"/>
    <property type="project" value="InterPro"/>
</dbReference>